<keyword evidence="2" id="KW-1133">Transmembrane helix</keyword>
<feature type="transmembrane region" description="Helical" evidence="2">
    <location>
        <begin position="94"/>
        <end position="111"/>
    </location>
</feature>
<name>A0A918AF74_9ACTN</name>
<feature type="region of interest" description="Disordered" evidence="1">
    <location>
        <begin position="256"/>
        <end position="277"/>
    </location>
</feature>
<accession>A0A918AF74</accession>
<keyword evidence="2" id="KW-0812">Transmembrane</keyword>
<evidence type="ECO:0000313" key="4">
    <source>
        <dbReference type="Proteomes" id="UP000660745"/>
    </source>
</evidence>
<dbReference type="Proteomes" id="UP000660745">
    <property type="component" value="Unassembled WGS sequence"/>
</dbReference>
<feature type="compositionally biased region" description="Low complexity" evidence="1">
    <location>
        <begin position="257"/>
        <end position="270"/>
    </location>
</feature>
<comment type="caution">
    <text evidence="3">The sequence shown here is derived from an EMBL/GenBank/DDBJ whole genome shotgun (WGS) entry which is preliminary data.</text>
</comment>
<sequence>MPRRHRFGIPALLITGLYVGALAVTAVIALTTGDLGALWRLTLFTGVAQGVAVTWPNTLILVVAGLPCAWALWQSLRGPLTGPAPELDRDTRRLRMGLYAAAASWACYALAPTWPWWAVALDAALMWVVVVLFQPVLGSRLEHADHARAAGVVAYGGAAAIEVIDVLNWPLPDWLPVICGLAGLIWMVLVLRAQRRSGRWQQATVRYGVAALVAPVLLTVVSLPLATDTNVYGDVASAAQVLMVIWLARSAHDLADPSAEPVPSASSPVGAEPPPAQ</sequence>
<feature type="transmembrane region" description="Helical" evidence="2">
    <location>
        <begin position="53"/>
        <end position="73"/>
    </location>
</feature>
<organism evidence="3 4">
    <name type="scientific">Nonomuraea glycinis</name>
    <dbReference type="NCBI Taxonomy" id="2047744"/>
    <lineage>
        <taxon>Bacteria</taxon>
        <taxon>Bacillati</taxon>
        <taxon>Actinomycetota</taxon>
        <taxon>Actinomycetes</taxon>
        <taxon>Streptosporangiales</taxon>
        <taxon>Streptosporangiaceae</taxon>
        <taxon>Nonomuraea</taxon>
    </lineage>
</organism>
<evidence type="ECO:0000256" key="1">
    <source>
        <dbReference type="SAM" id="MobiDB-lite"/>
    </source>
</evidence>
<feature type="transmembrane region" description="Helical" evidence="2">
    <location>
        <begin position="12"/>
        <end position="33"/>
    </location>
</feature>
<reference evidence="3" key="1">
    <citation type="journal article" date="2014" name="Int. J. Syst. Evol. Microbiol.">
        <title>Complete genome sequence of Corynebacterium casei LMG S-19264T (=DSM 44701T), isolated from a smear-ripened cheese.</title>
        <authorList>
            <consortium name="US DOE Joint Genome Institute (JGI-PGF)"/>
            <person name="Walter F."/>
            <person name="Albersmeier A."/>
            <person name="Kalinowski J."/>
            <person name="Ruckert C."/>
        </authorList>
    </citation>
    <scope>NUCLEOTIDE SEQUENCE</scope>
    <source>
        <strain evidence="3">CGMCC 4.7430</strain>
    </source>
</reference>
<gene>
    <name evidence="3" type="ORF">GCM10012278_71600</name>
</gene>
<evidence type="ECO:0000313" key="3">
    <source>
        <dbReference type="EMBL" id="GGP14691.1"/>
    </source>
</evidence>
<feature type="transmembrane region" description="Helical" evidence="2">
    <location>
        <begin position="205"/>
        <end position="225"/>
    </location>
</feature>
<dbReference type="RefSeq" id="WP_189143148.1">
    <property type="nucleotide sequence ID" value="NZ_BMNK01000016.1"/>
</dbReference>
<keyword evidence="2" id="KW-0472">Membrane</keyword>
<protein>
    <submittedName>
        <fullName evidence="3">Uncharacterized protein</fullName>
    </submittedName>
</protein>
<reference evidence="3" key="2">
    <citation type="submission" date="2020-09" db="EMBL/GenBank/DDBJ databases">
        <authorList>
            <person name="Sun Q."/>
            <person name="Zhou Y."/>
        </authorList>
    </citation>
    <scope>NUCLEOTIDE SEQUENCE</scope>
    <source>
        <strain evidence="3">CGMCC 4.7430</strain>
    </source>
</reference>
<feature type="transmembrane region" description="Helical" evidence="2">
    <location>
        <begin position="174"/>
        <end position="193"/>
    </location>
</feature>
<evidence type="ECO:0000256" key="2">
    <source>
        <dbReference type="SAM" id="Phobius"/>
    </source>
</evidence>
<keyword evidence="4" id="KW-1185">Reference proteome</keyword>
<dbReference type="EMBL" id="BMNK01000016">
    <property type="protein sequence ID" value="GGP14691.1"/>
    <property type="molecule type" value="Genomic_DNA"/>
</dbReference>
<proteinExistence type="predicted"/>
<dbReference type="AlphaFoldDB" id="A0A918AF74"/>